<keyword evidence="2" id="KW-0805">Transcription regulation</keyword>
<feature type="region of interest" description="Disordered" evidence="6">
    <location>
        <begin position="137"/>
        <end position="163"/>
    </location>
</feature>
<keyword evidence="4" id="KW-0804">Transcription</keyword>
<feature type="region of interest" description="Disordered" evidence="6">
    <location>
        <begin position="579"/>
        <end position="602"/>
    </location>
</feature>
<proteinExistence type="inferred from homology"/>
<dbReference type="InterPro" id="IPR050946">
    <property type="entry name" value="AP-1_TF_bZIP"/>
</dbReference>
<reference evidence="8" key="1">
    <citation type="submission" date="2022-01" db="EMBL/GenBank/DDBJ databases">
        <title>Genome Sequence Resource for Two Populations of Ditylenchus destructor, the Migratory Endoparasitic Phytonematode.</title>
        <authorList>
            <person name="Zhang H."/>
            <person name="Lin R."/>
            <person name="Xie B."/>
        </authorList>
    </citation>
    <scope>NUCLEOTIDE SEQUENCE</scope>
    <source>
        <strain evidence="8">BazhouSP</strain>
    </source>
</reference>
<sequence>MVALELAVMAPEAFASTLLLTDFLRSDPACRSVSPASITASTSTESNSSGVAVLESPNSASFPEHPSLSQTINNLVSYSTIYSRLHLLGQAALQSAIALSPTTQLPLNLASPTGYSSSGAIAAMNGLDSNPDAINGANISTINDGDQSSRLGQQPSVSSSSAYFNGATKRNNGLITNMAAADSTVSPLSLPRDLIDSILAVTPDKYFGLSQSLFAAANQHTIAETPTPTKFLYPKNVTKAQEVFVEGFQKALQKLQGEKNRASSGNNAFQQPTPQTCSPQTVKYLLSLLTPTLSLTPQHPQPPSTQSQTQSSGLSTLGTVAGLLLSNSATQGNTEFSSVTSTTTSTFSVPTTHGAGNKEGSNTSLNVGTKRKSTVGPLAKQIDVPSIVVSTSASAAATSQVSPASRSISSQVATVSGAPAAKKEKRTKVSAASPPIAVPTTAPSVEKTASDLLDQLTKLDPNGQGVFSSYMEFLQQPQMSGSGFGMSNFGMSNNSSTASHSMQYSHSPPQQAGNNGYTRQHHSPQQHQMVPQQHSSMPQIKQEVMTSFQQHLSTSPQMQNCGMASTSALQMFGGATNNHVVNSVDPDDQDRRKLERKRARNRMAASKCRQRKMERIHELEIQVQTERQRNAAFQTDIEHLKRTIFELNSQLTVHKQAGCNVNTSQTQFKVNNNSI</sequence>
<dbReference type="InterPro" id="IPR005643">
    <property type="entry name" value="JNK"/>
</dbReference>
<comment type="caution">
    <text evidence="8">The sequence shown here is derived from an EMBL/GenBank/DDBJ whole genome shotgun (WGS) entry which is preliminary data.</text>
</comment>
<keyword evidence="9" id="KW-1185">Reference proteome</keyword>
<dbReference type="EMBL" id="JAKKPZ010000001">
    <property type="protein sequence ID" value="KAI1728007.1"/>
    <property type="molecule type" value="Genomic_DNA"/>
</dbReference>
<dbReference type="GO" id="GO:0042127">
    <property type="term" value="P:regulation of cell population proliferation"/>
    <property type="evidence" value="ECO:0007669"/>
    <property type="project" value="TreeGrafter"/>
</dbReference>
<organism evidence="8 9">
    <name type="scientific">Ditylenchus destructor</name>
    <dbReference type="NCBI Taxonomy" id="166010"/>
    <lineage>
        <taxon>Eukaryota</taxon>
        <taxon>Metazoa</taxon>
        <taxon>Ecdysozoa</taxon>
        <taxon>Nematoda</taxon>
        <taxon>Chromadorea</taxon>
        <taxon>Rhabditida</taxon>
        <taxon>Tylenchina</taxon>
        <taxon>Tylenchomorpha</taxon>
        <taxon>Sphaerularioidea</taxon>
        <taxon>Anguinidae</taxon>
        <taxon>Anguininae</taxon>
        <taxon>Ditylenchus</taxon>
    </lineage>
</organism>
<feature type="compositionally biased region" description="Polar residues" evidence="6">
    <location>
        <begin position="497"/>
        <end position="518"/>
    </location>
</feature>
<dbReference type="GO" id="GO:0000978">
    <property type="term" value="F:RNA polymerase II cis-regulatory region sequence-specific DNA binding"/>
    <property type="evidence" value="ECO:0007669"/>
    <property type="project" value="TreeGrafter"/>
</dbReference>
<dbReference type="AlphaFoldDB" id="A0AAD4ND93"/>
<dbReference type="PROSITE" id="PS00036">
    <property type="entry name" value="BZIP_BASIC"/>
    <property type="match status" value="1"/>
</dbReference>
<keyword evidence="3" id="KW-0238">DNA-binding</keyword>
<dbReference type="Proteomes" id="UP001201812">
    <property type="component" value="Unassembled WGS sequence"/>
</dbReference>
<evidence type="ECO:0000256" key="4">
    <source>
        <dbReference type="ARBA" id="ARBA00023163"/>
    </source>
</evidence>
<dbReference type="PANTHER" id="PTHR11462">
    <property type="entry name" value="JUN TRANSCRIPTION FACTOR-RELATED"/>
    <property type="match status" value="1"/>
</dbReference>
<evidence type="ECO:0000256" key="3">
    <source>
        <dbReference type="ARBA" id="ARBA00023125"/>
    </source>
</evidence>
<feature type="region of interest" description="Disordered" evidence="6">
    <location>
        <begin position="417"/>
        <end position="441"/>
    </location>
</feature>
<dbReference type="InterPro" id="IPR046347">
    <property type="entry name" value="bZIP_sf"/>
</dbReference>
<dbReference type="InterPro" id="IPR002112">
    <property type="entry name" value="Leuzip_Jun"/>
</dbReference>
<evidence type="ECO:0000256" key="2">
    <source>
        <dbReference type="ARBA" id="ARBA00023015"/>
    </source>
</evidence>
<feature type="region of interest" description="Disordered" evidence="6">
    <location>
        <begin position="37"/>
        <end position="65"/>
    </location>
</feature>
<protein>
    <submittedName>
        <fullName evidence="8">Jun-like transcription factor domain-containing protein</fullName>
    </submittedName>
</protein>
<evidence type="ECO:0000256" key="1">
    <source>
        <dbReference type="ARBA" id="ARBA00006882"/>
    </source>
</evidence>
<feature type="region of interest" description="Disordered" evidence="6">
    <location>
        <begin position="344"/>
        <end position="372"/>
    </location>
</feature>
<dbReference type="GO" id="GO:0005667">
    <property type="term" value="C:transcription regulator complex"/>
    <property type="evidence" value="ECO:0007669"/>
    <property type="project" value="TreeGrafter"/>
</dbReference>
<dbReference type="PROSITE" id="PS50217">
    <property type="entry name" value="BZIP"/>
    <property type="match status" value="1"/>
</dbReference>
<dbReference type="SMART" id="SM00338">
    <property type="entry name" value="BRLZ"/>
    <property type="match status" value="1"/>
</dbReference>
<dbReference type="GO" id="GO:0051726">
    <property type="term" value="P:regulation of cell cycle"/>
    <property type="evidence" value="ECO:0007669"/>
    <property type="project" value="TreeGrafter"/>
</dbReference>
<evidence type="ECO:0000313" key="8">
    <source>
        <dbReference type="EMBL" id="KAI1728007.1"/>
    </source>
</evidence>
<name>A0AAD4ND93_9BILA</name>
<accession>A0AAD4ND93</accession>
<dbReference type="Pfam" id="PF03957">
    <property type="entry name" value="Jun"/>
    <property type="match status" value="1"/>
</dbReference>
<gene>
    <name evidence="8" type="ORF">DdX_00156</name>
</gene>
<feature type="region of interest" description="Disordered" evidence="6">
    <location>
        <begin position="484"/>
        <end position="560"/>
    </location>
</feature>
<evidence type="ECO:0000256" key="5">
    <source>
        <dbReference type="SAM" id="Coils"/>
    </source>
</evidence>
<feature type="region of interest" description="Disordered" evidence="6">
    <location>
        <begin position="293"/>
        <end position="313"/>
    </location>
</feature>
<feature type="compositionally biased region" description="Polar residues" evidence="6">
    <location>
        <begin position="525"/>
        <end position="560"/>
    </location>
</feature>
<dbReference type="InterPro" id="IPR004827">
    <property type="entry name" value="bZIP"/>
</dbReference>
<dbReference type="CDD" id="cd14696">
    <property type="entry name" value="bZIP_Jun"/>
    <property type="match status" value="1"/>
</dbReference>
<dbReference type="PANTHER" id="PTHR11462:SF35">
    <property type="entry name" value="TRANSCRIPTION FACTOR JRA"/>
    <property type="match status" value="1"/>
</dbReference>
<dbReference type="Pfam" id="PF00170">
    <property type="entry name" value="bZIP_1"/>
    <property type="match status" value="1"/>
</dbReference>
<dbReference type="Gene3D" id="1.20.5.170">
    <property type="match status" value="1"/>
</dbReference>
<feature type="coiled-coil region" evidence="5">
    <location>
        <begin position="609"/>
        <end position="636"/>
    </location>
</feature>
<comment type="similarity">
    <text evidence="1">Belongs to the bZIP family. Jun subfamily.</text>
</comment>
<evidence type="ECO:0000256" key="6">
    <source>
        <dbReference type="SAM" id="MobiDB-lite"/>
    </source>
</evidence>
<evidence type="ECO:0000259" key="7">
    <source>
        <dbReference type="PROSITE" id="PS50217"/>
    </source>
</evidence>
<dbReference type="PRINTS" id="PR00043">
    <property type="entry name" value="LEUZIPPRJUN"/>
</dbReference>
<dbReference type="GO" id="GO:0000981">
    <property type="term" value="F:DNA-binding transcription factor activity, RNA polymerase II-specific"/>
    <property type="evidence" value="ECO:0007669"/>
    <property type="project" value="TreeGrafter"/>
</dbReference>
<evidence type="ECO:0000313" key="9">
    <source>
        <dbReference type="Proteomes" id="UP001201812"/>
    </source>
</evidence>
<keyword evidence="5" id="KW-0175">Coiled coil</keyword>
<feature type="domain" description="BZIP" evidence="7">
    <location>
        <begin position="591"/>
        <end position="654"/>
    </location>
</feature>
<dbReference type="SUPFAM" id="SSF57959">
    <property type="entry name" value="Leucine zipper domain"/>
    <property type="match status" value="1"/>
</dbReference>
<feature type="compositionally biased region" description="Low complexity" evidence="6">
    <location>
        <begin position="484"/>
        <end position="496"/>
    </location>
</feature>